<dbReference type="PATRIC" id="fig|700597.3.peg.3215"/>
<gene>
    <name evidence="3" type="ORF">SZN_16415</name>
</gene>
<reference evidence="3 4" key="1">
    <citation type="submission" date="2011-08" db="EMBL/GenBank/DDBJ databases">
        <authorList>
            <person name="Lin Y."/>
            <person name="Hao X."/>
            <person name="Johnstone L."/>
            <person name="Miller S.J."/>
            <person name="Wei G."/>
            <person name="Rensing C."/>
        </authorList>
    </citation>
    <scope>NUCLEOTIDE SEQUENCE [LARGE SCALE GENOMIC DNA]</scope>
    <source>
        <strain evidence="3 4">K42</strain>
    </source>
</reference>
<proteinExistence type="predicted"/>
<evidence type="ECO:0000313" key="3">
    <source>
        <dbReference type="EMBL" id="EGX58719.1"/>
    </source>
</evidence>
<comment type="caution">
    <text evidence="3">The sequence shown here is derived from an EMBL/GenBank/DDBJ whole genome shotgun (WGS) entry which is preliminary data.</text>
</comment>
<feature type="domain" description="Histidine kinase/HSP90-like ATPase" evidence="2">
    <location>
        <begin position="19"/>
        <end position="141"/>
    </location>
</feature>
<sequence length="203" mass="22011">MNADDVNPIPLLVATARLVAKPTAVAVARMYTRYTLTRWELGEQIDTATLVVSELVTNAVLATEARPQPRNAVTKTTGVVGVQLRAIEASLFIEIFDATDESPVRRSPAPEAEGGRGLLLVDVLAKRWDIHRSRVGGKIVWAELPLGLPLMPSPFDTMPVPLQLPAGSRAERGSEDEQARMALFDRLLDTTASVMCARVNDGT</sequence>
<keyword evidence="4" id="KW-1185">Reference proteome</keyword>
<evidence type="ECO:0000259" key="2">
    <source>
        <dbReference type="Pfam" id="PF13581"/>
    </source>
</evidence>
<dbReference type="AlphaFoldDB" id="G2GCQ8"/>
<dbReference type="GO" id="GO:0004674">
    <property type="term" value="F:protein serine/threonine kinase activity"/>
    <property type="evidence" value="ECO:0007669"/>
    <property type="project" value="UniProtKB-KW"/>
</dbReference>
<dbReference type="Pfam" id="PF13581">
    <property type="entry name" value="HATPase_c_2"/>
    <property type="match status" value="1"/>
</dbReference>
<dbReference type="PANTHER" id="PTHR35526">
    <property type="entry name" value="ANTI-SIGMA-F FACTOR RSBW-RELATED"/>
    <property type="match status" value="1"/>
</dbReference>
<keyword evidence="1" id="KW-0808">Transferase</keyword>
<keyword evidence="1" id="KW-0418">Kinase</keyword>
<dbReference type="SUPFAM" id="SSF55874">
    <property type="entry name" value="ATPase domain of HSP90 chaperone/DNA topoisomerase II/histidine kinase"/>
    <property type="match status" value="1"/>
</dbReference>
<evidence type="ECO:0000313" key="4">
    <source>
        <dbReference type="Proteomes" id="UP000004217"/>
    </source>
</evidence>
<dbReference type="RefSeq" id="WP_007496264.1">
    <property type="nucleotide sequence ID" value="NZ_AGBF01000047.1"/>
</dbReference>
<keyword evidence="1" id="KW-0723">Serine/threonine-protein kinase</keyword>
<dbReference type="InterPro" id="IPR036890">
    <property type="entry name" value="HATPase_C_sf"/>
</dbReference>
<dbReference type="InterPro" id="IPR003594">
    <property type="entry name" value="HATPase_dom"/>
</dbReference>
<protein>
    <recommendedName>
        <fullName evidence="2">Histidine kinase/HSP90-like ATPase domain-containing protein</fullName>
    </recommendedName>
</protein>
<dbReference type="CDD" id="cd16936">
    <property type="entry name" value="HATPase_RsbW-like"/>
    <property type="match status" value="1"/>
</dbReference>
<evidence type="ECO:0000256" key="1">
    <source>
        <dbReference type="ARBA" id="ARBA00022527"/>
    </source>
</evidence>
<dbReference type="Gene3D" id="3.30.565.10">
    <property type="entry name" value="Histidine kinase-like ATPase, C-terminal domain"/>
    <property type="match status" value="1"/>
</dbReference>
<dbReference type="Proteomes" id="UP000004217">
    <property type="component" value="Unassembled WGS sequence"/>
</dbReference>
<organism evidence="3 4">
    <name type="scientific">Streptomyces zinciresistens K42</name>
    <dbReference type="NCBI Taxonomy" id="700597"/>
    <lineage>
        <taxon>Bacteria</taxon>
        <taxon>Bacillati</taxon>
        <taxon>Actinomycetota</taxon>
        <taxon>Actinomycetes</taxon>
        <taxon>Kitasatosporales</taxon>
        <taxon>Streptomycetaceae</taxon>
        <taxon>Streptomyces</taxon>
    </lineage>
</organism>
<name>G2GCQ8_9ACTN</name>
<dbReference type="InterPro" id="IPR050267">
    <property type="entry name" value="Anti-sigma-factor_SerPK"/>
</dbReference>
<dbReference type="PANTHER" id="PTHR35526:SF3">
    <property type="entry name" value="ANTI-SIGMA-F FACTOR RSBW"/>
    <property type="match status" value="1"/>
</dbReference>
<accession>G2GCQ8</accession>
<dbReference type="EMBL" id="AGBF01000047">
    <property type="protein sequence ID" value="EGX58719.1"/>
    <property type="molecule type" value="Genomic_DNA"/>
</dbReference>